<feature type="compositionally biased region" description="Polar residues" evidence="2">
    <location>
        <begin position="16"/>
        <end position="26"/>
    </location>
</feature>
<dbReference type="EMBL" id="WVTA01000011">
    <property type="protein sequence ID" value="KAK3203508.1"/>
    <property type="molecule type" value="Genomic_DNA"/>
</dbReference>
<keyword evidence="5" id="KW-1185">Reference proteome</keyword>
<feature type="domain" description="FAR1" evidence="3">
    <location>
        <begin position="135"/>
        <end position="213"/>
    </location>
</feature>
<feature type="compositionally biased region" description="Polar residues" evidence="2">
    <location>
        <begin position="354"/>
        <end position="366"/>
    </location>
</feature>
<feature type="region of interest" description="Disordered" evidence="2">
    <location>
        <begin position="347"/>
        <end position="407"/>
    </location>
</feature>
<feature type="compositionally biased region" description="Low complexity" evidence="2">
    <location>
        <begin position="371"/>
        <end position="387"/>
    </location>
</feature>
<accession>A0AAN6LS98</accession>
<evidence type="ECO:0000256" key="2">
    <source>
        <dbReference type="SAM" id="MobiDB-lite"/>
    </source>
</evidence>
<dbReference type="Proteomes" id="UP001280581">
    <property type="component" value="Unassembled WGS sequence"/>
</dbReference>
<organism evidence="4 5">
    <name type="scientific">Pseudopithomyces chartarum</name>
    <dbReference type="NCBI Taxonomy" id="1892770"/>
    <lineage>
        <taxon>Eukaryota</taxon>
        <taxon>Fungi</taxon>
        <taxon>Dikarya</taxon>
        <taxon>Ascomycota</taxon>
        <taxon>Pezizomycotina</taxon>
        <taxon>Dothideomycetes</taxon>
        <taxon>Pleosporomycetidae</taxon>
        <taxon>Pleosporales</taxon>
        <taxon>Massarineae</taxon>
        <taxon>Didymosphaeriaceae</taxon>
        <taxon>Pseudopithomyces</taxon>
    </lineage>
</organism>
<name>A0AAN6LS98_9PLEO</name>
<feature type="compositionally biased region" description="Polar residues" evidence="2">
    <location>
        <begin position="249"/>
        <end position="271"/>
    </location>
</feature>
<feature type="coiled-coil region" evidence="1">
    <location>
        <begin position="437"/>
        <end position="485"/>
    </location>
</feature>
<keyword evidence="1" id="KW-0175">Coiled coil</keyword>
<feature type="compositionally biased region" description="Low complexity" evidence="2">
    <location>
        <begin position="396"/>
        <end position="407"/>
    </location>
</feature>
<comment type="caution">
    <text evidence="4">The sequence shown here is derived from an EMBL/GenBank/DDBJ whole genome shotgun (WGS) entry which is preliminary data.</text>
</comment>
<dbReference type="Pfam" id="PF03101">
    <property type="entry name" value="FAR1"/>
    <property type="match status" value="1"/>
</dbReference>
<sequence length="495" mass="54935">MQRAPTHSLPDDTYISPYSTFSTPIQHGNPASDPKSSSFGISSPPEHHTPHQHIEHTGLHIDPNLSTRSNRQVQASESDDYDIVESSTPLNHDNAVALPPTPANDAPTPHFDMLPPADSTHPSWQALHAYAQNHASLHGYALSINTTAKNRSRIKLACVCYGAPKNTHKLTPETRVRKNRVSYKTGCKMWVEGKKMEDGLWMLRVGEAEHNHAGRPSEGWALQRKRTWGVQGGRVGSGGIIAQEEREQQQLGSIDQGQHSQDNVAQVNDTPGTPHEGVNPGADHSFERGSLAWKIIEEEMQRKGVGGEGRDRGVGRTIKILEERLPGIHMFKRDVYNIRAQIKRARQAAGQPLDMNTSLSGDQQTPHADPESSSHPQSHPPAQQLPEQHPDRHPQQHPQQQIVQGAVQHERDGFSQIDPILIAQCNSALEQVPQVQAEDQQSEIDRLRKEVESLRHALGLRTKEVEEKNAENENLRGQLELANVALYNRQGEGEG</sequence>
<evidence type="ECO:0000313" key="5">
    <source>
        <dbReference type="Proteomes" id="UP001280581"/>
    </source>
</evidence>
<feature type="region of interest" description="Disordered" evidence="2">
    <location>
        <begin position="247"/>
        <end position="285"/>
    </location>
</feature>
<evidence type="ECO:0000256" key="1">
    <source>
        <dbReference type="SAM" id="Coils"/>
    </source>
</evidence>
<feature type="compositionally biased region" description="Polar residues" evidence="2">
    <location>
        <begin position="64"/>
        <end position="76"/>
    </location>
</feature>
<protein>
    <recommendedName>
        <fullName evidence="3">FAR1 domain-containing protein</fullName>
    </recommendedName>
</protein>
<evidence type="ECO:0000259" key="3">
    <source>
        <dbReference type="Pfam" id="PF03101"/>
    </source>
</evidence>
<reference evidence="4 5" key="1">
    <citation type="submission" date="2021-02" db="EMBL/GenBank/DDBJ databases">
        <title>Genome assembly of Pseudopithomyces chartarum.</title>
        <authorList>
            <person name="Jauregui R."/>
            <person name="Singh J."/>
            <person name="Voisey C."/>
        </authorList>
    </citation>
    <scope>NUCLEOTIDE SEQUENCE [LARGE SCALE GENOMIC DNA]</scope>
    <source>
        <strain evidence="4 5">AGR01</strain>
    </source>
</reference>
<evidence type="ECO:0000313" key="4">
    <source>
        <dbReference type="EMBL" id="KAK3203508.1"/>
    </source>
</evidence>
<feature type="compositionally biased region" description="Basic and acidic residues" evidence="2">
    <location>
        <begin position="45"/>
        <end position="59"/>
    </location>
</feature>
<feature type="region of interest" description="Disordered" evidence="2">
    <location>
        <begin position="1"/>
        <end position="93"/>
    </location>
</feature>
<dbReference type="AlphaFoldDB" id="A0AAN6LS98"/>
<proteinExistence type="predicted"/>
<gene>
    <name evidence="4" type="ORF">GRF29_112g1493134</name>
</gene>
<dbReference type="InterPro" id="IPR004330">
    <property type="entry name" value="FAR1_DNA_bnd_dom"/>
</dbReference>